<evidence type="ECO:0000256" key="8">
    <source>
        <dbReference type="ARBA" id="ARBA00048359"/>
    </source>
</evidence>
<dbReference type="SUPFAM" id="SSF52374">
    <property type="entry name" value="Nucleotidylyl transferase"/>
    <property type="match status" value="1"/>
</dbReference>
<protein>
    <recommendedName>
        <fullName evidence="1 9">Isoleucine--tRNA ligase</fullName>
        <ecNumber evidence="1 9">6.1.1.5</ecNumber>
    </recommendedName>
</protein>
<evidence type="ECO:0000256" key="6">
    <source>
        <dbReference type="ARBA" id="ARBA00023146"/>
    </source>
</evidence>
<evidence type="ECO:0000256" key="3">
    <source>
        <dbReference type="ARBA" id="ARBA00022741"/>
    </source>
</evidence>
<sequence>MFTQLSSIPDLADQEKKLIDYWNSLNIVELLKSERKDMPEKVYYDGPITANNMPHYGHVITWTMKDIVPRYWSMKGYFVSRNMGWDCQGIPVEYEVEKELGFKEKKDIEKYGVEKFNQLCKQSVFKYRDSIFNYETRVGRWFDDKDVYYTMDKNFIESMWWSLSELYKKGLLYEGYKVVAYSTRAGSTLSTHEVNDGGYKDIEDPYVTVKFQVLDNPKLGDNTVLTENTYFLAWTTTPWTIPGNLLLAVGKNIDYVLVESKKNQYILAKEMLEDVFKDRDYNVILDTIKGRDLENLKYKPPFNYFEHKREEGCFVVVVASHANTDEGTGIVHLAPYGAEDFEVFQIRNIEIFDYLDDSANFTEMIPEYAGQFYKQANEKLISDLQKKEKLFDSGKLVHRMPMCWRTDTPLIYKPIKSWYIAVTKIKEKMLEENQKVNWLPEHLKDGNSGIWISNVRYWALSRKRYWGTPLPVWINDKTGEKVVIGSFAELKEKSGVEIEDPHKPYVDGITWEDTVNGGVYRRIPDVIDVWYDSGSVPFAKLHYPFENEERFKQTIPAEYISEGLDQVRLWFYVMHVLGVALFDMVPYQNVVTTGIMLSKDGEKLSKRKKNFPPMDYVLDTYGADVLRLFILTSPIVQGESARFYEEALVDIKREFFLPLWNSMKYFFTYAEANNFSPTLNKPEPAHLLDKWILLRLSETQNKFNENMDRYYIMDASRVLSPFVTDLSTWYVRRSRDRIKGGDEESILTLYYVLSEFCKLIAPMTPFMADTMFELLKLRELTGKQSVHLCLLPEQAVLNTNDDSLLMNMKNTRNIVSLALSIRMSEGIKVRQPLSNLYIEMKNEENKKYYEDLIKEEVNVKEIKELADVEKSQLKAAENSDFVVYLDTTITKELELEGRSREFIRSVQDLRKSKGINISELVDIEYVNSEELKELLTVYGDHIKKKAGVKEFIAGSELKITG</sequence>
<dbReference type="EC" id="6.1.1.5" evidence="1 9"/>
<dbReference type="InterPro" id="IPR013155">
    <property type="entry name" value="M/V/L/I-tRNA-synth_anticd-bd"/>
</dbReference>
<dbReference type="GO" id="GO:0004822">
    <property type="term" value="F:isoleucine-tRNA ligase activity"/>
    <property type="evidence" value="ECO:0007669"/>
    <property type="project" value="UniProtKB-UniRule"/>
</dbReference>
<feature type="domain" description="Aminoacyl-tRNA synthetase class Ia" evidence="10">
    <location>
        <begin position="18"/>
        <end position="638"/>
    </location>
</feature>
<proteinExistence type="predicted"/>
<dbReference type="InterPro" id="IPR014729">
    <property type="entry name" value="Rossmann-like_a/b/a_fold"/>
</dbReference>
<dbReference type="InterPro" id="IPR002300">
    <property type="entry name" value="aa-tRNA-synth_Ia"/>
</dbReference>
<dbReference type="NCBIfam" id="TIGR00392">
    <property type="entry name" value="ileS"/>
    <property type="match status" value="1"/>
</dbReference>
<dbReference type="GO" id="GO:0005524">
    <property type="term" value="F:ATP binding"/>
    <property type="evidence" value="ECO:0007669"/>
    <property type="project" value="UniProtKB-KW"/>
</dbReference>
<evidence type="ECO:0000256" key="4">
    <source>
        <dbReference type="ARBA" id="ARBA00022840"/>
    </source>
</evidence>
<keyword evidence="6" id="KW-0030">Aminoacyl-tRNA synthetase</keyword>
<dbReference type="InterPro" id="IPR002301">
    <property type="entry name" value="Ile-tRNA-ligase"/>
</dbReference>
<dbReference type="PANTHER" id="PTHR42780:SF1">
    <property type="entry name" value="ISOLEUCINE--TRNA LIGASE, CYTOPLASMIC"/>
    <property type="match status" value="1"/>
</dbReference>
<evidence type="ECO:0000256" key="7">
    <source>
        <dbReference type="ARBA" id="ARBA00025217"/>
    </source>
</evidence>
<dbReference type="Pfam" id="PF19302">
    <property type="entry name" value="DUF5915"/>
    <property type="match status" value="1"/>
</dbReference>
<accession>A0A1F4VCG0</accession>
<dbReference type="InterPro" id="IPR033709">
    <property type="entry name" value="Anticodon_Ile_ABEc"/>
</dbReference>
<evidence type="ECO:0000313" key="13">
    <source>
        <dbReference type="Proteomes" id="UP000178127"/>
    </source>
</evidence>
<evidence type="ECO:0000259" key="11">
    <source>
        <dbReference type="Pfam" id="PF08264"/>
    </source>
</evidence>
<evidence type="ECO:0000256" key="2">
    <source>
        <dbReference type="ARBA" id="ARBA00022598"/>
    </source>
</evidence>
<dbReference type="PANTHER" id="PTHR42780">
    <property type="entry name" value="SOLEUCYL-TRNA SYNTHETASE"/>
    <property type="match status" value="1"/>
</dbReference>
<gene>
    <name evidence="12" type="ORF">A3D91_00660</name>
</gene>
<dbReference type="InterPro" id="IPR009080">
    <property type="entry name" value="tRNAsynth_Ia_anticodon-bd"/>
</dbReference>
<dbReference type="Gene3D" id="3.40.50.620">
    <property type="entry name" value="HUPs"/>
    <property type="match status" value="2"/>
</dbReference>
<keyword evidence="3" id="KW-0547">Nucleotide-binding</keyword>
<evidence type="ECO:0000256" key="1">
    <source>
        <dbReference type="ARBA" id="ARBA00013165"/>
    </source>
</evidence>
<evidence type="ECO:0000313" key="12">
    <source>
        <dbReference type="EMBL" id="OGC54393.1"/>
    </source>
</evidence>
<reference evidence="12 13" key="1">
    <citation type="journal article" date="2016" name="Nat. Commun.">
        <title>Thousands of microbial genomes shed light on interconnected biogeochemical processes in an aquifer system.</title>
        <authorList>
            <person name="Anantharaman K."/>
            <person name="Brown C.T."/>
            <person name="Hug L.A."/>
            <person name="Sharon I."/>
            <person name="Castelle C.J."/>
            <person name="Probst A.J."/>
            <person name="Thomas B.C."/>
            <person name="Singh A."/>
            <person name="Wilkins M.J."/>
            <person name="Karaoz U."/>
            <person name="Brodie E.L."/>
            <person name="Williams K.H."/>
            <person name="Hubbard S.S."/>
            <person name="Banfield J.F."/>
        </authorList>
    </citation>
    <scope>NUCLEOTIDE SEQUENCE [LARGE SCALE GENOMIC DNA]</scope>
</reference>
<comment type="function">
    <text evidence="7">Catalyzes the attachment of isoleucine to tRNA(Ile). As IleRS can inadvertently accommodate and process structurally similar amino acids such as valine, to avoid such errors it has two additional distinct tRNA(Ile)-dependent editing activities. One activity is designated as 'pretransfer' editing and involves the hydrolysis of activated Val-AMP. The other activity is designated 'posttransfer' editing and involves deacylation of mischarged Val-tRNA(Ile).</text>
</comment>
<dbReference type="PRINTS" id="PR00984">
    <property type="entry name" value="TRNASYNTHILE"/>
</dbReference>
<dbReference type="AlphaFoldDB" id="A0A1F4VCG0"/>
<evidence type="ECO:0000259" key="10">
    <source>
        <dbReference type="Pfam" id="PF00133"/>
    </source>
</evidence>
<feature type="domain" description="Methionyl/Valyl/Leucyl/Isoleucyl-tRNA synthetase anticodon-binding" evidence="11">
    <location>
        <begin position="689"/>
        <end position="834"/>
    </location>
</feature>
<dbReference type="GO" id="GO:0000049">
    <property type="term" value="F:tRNA binding"/>
    <property type="evidence" value="ECO:0007669"/>
    <property type="project" value="InterPro"/>
</dbReference>
<comment type="catalytic activity">
    <reaction evidence="8">
        <text>tRNA(Ile) + L-isoleucine + ATP = L-isoleucyl-tRNA(Ile) + AMP + diphosphate</text>
        <dbReference type="Rhea" id="RHEA:11060"/>
        <dbReference type="Rhea" id="RHEA-COMP:9666"/>
        <dbReference type="Rhea" id="RHEA-COMP:9695"/>
        <dbReference type="ChEBI" id="CHEBI:30616"/>
        <dbReference type="ChEBI" id="CHEBI:33019"/>
        <dbReference type="ChEBI" id="CHEBI:58045"/>
        <dbReference type="ChEBI" id="CHEBI:78442"/>
        <dbReference type="ChEBI" id="CHEBI:78528"/>
        <dbReference type="ChEBI" id="CHEBI:456215"/>
        <dbReference type="EC" id="6.1.1.5"/>
    </reaction>
</comment>
<keyword evidence="5" id="KW-0648">Protein biosynthesis</keyword>
<dbReference type="GO" id="GO:0005737">
    <property type="term" value="C:cytoplasm"/>
    <property type="evidence" value="ECO:0007669"/>
    <property type="project" value="UniProtKB-UniRule"/>
</dbReference>
<dbReference type="SUPFAM" id="SSF47323">
    <property type="entry name" value="Anticodon-binding domain of a subclass of class I aminoacyl-tRNA synthetases"/>
    <property type="match status" value="1"/>
</dbReference>
<dbReference type="Pfam" id="PF00133">
    <property type="entry name" value="tRNA-synt_1"/>
    <property type="match status" value="1"/>
</dbReference>
<organism evidence="12 13">
    <name type="scientific">candidate division WWE3 bacterium RIFCSPHIGHO2_02_FULL_38_14</name>
    <dbReference type="NCBI Taxonomy" id="1802620"/>
    <lineage>
        <taxon>Bacteria</taxon>
        <taxon>Katanobacteria</taxon>
    </lineage>
</organism>
<name>A0A1F4VCG0_UNCKA</name>
<dbReference type="STRING" id="1802620.A3D91_00660"/>
<dbReference type="Proteomes" id="UP000178127">
    <property type="component" value="Unassembled WGS sequence"/>
</dbReference>
<keyword evidence="4" id="KW-0067">ATP-binding</keyword>
<keyword evidence="2" id="KW-0436">Ligase</keyword>
<dbReference type="EMBL" id="MEVD01000003">
    <property type="protein sequence ID" value="OGC54393.1"/>
    <property type="molecule type" value="Genomic_DNA"/>
</dbReference>
<evidence type="ECO:0000256" key="5">
    <source>
        <dbReference type="ARBA" id="ARBA00022917"/>
    </source>
</evidence>
<comment type="caution">
    <text evidence="12">The sequence shown here is derived from an EMBL/GenBank/DDBJ whole genome shotgun (WGS) entry which is preliminary data.</text>
</comment>
<dbReference type="SUPFAM" id="SSF50677">
    <property type="entry name" value="ValRS/IleRS/LeuRS editing domain"/>
    <property type="match status" value="1"/>
</dbReference>
<evidence type="ECO:0000256" key="9">
    <source>
        <dbReference type="NCBIfam" id="TIGR00392"/>
    </source>
</evidence>
<dbReference type="GO" id="GO:0006428">
    <property type="term" value="P:isoleucyl-tRNA aminoacylation"/>
    <property type="evidence" value="ECO:0007669"/>
    <property type="project" value="UniProtKB-UniRule"/>
</dbReference>
<dbReference type="GO" id="GO:0002161">
    <property type="term" value="F:aminoacyl-tRNA deacylase activity"/>
    <property type="evidence" value="ECO:0007669"/>
    <property type="project" value="InterPro"/>
</dbReference>
<dbReference type="InterPro" id="IPR023586">
    <property type="entry name" value="Ile-tRNA-ligase_type2"/>
</dbReference>
<dbReference type="InterPro" id="IPR009008">
    <property type="entry name" value="Val/Leu/Ile-tRNA-synth_edit"/>
</dbReference>
<dbReference type="Pfam" id="PF08264">
    <property type="entry name" value="Anticodon_1"/>
    <property type="match status" value="1"/>
</dbReference>
<dbReference type="CDD" id="cd07961">
    <property type="entry name" value="Anticodon_Ia_Ile_ABEc"/>
    <property type="match status" value="1"/>
</dbReference>
<dbReference type="Gene3D" id="1.10.730.10">
    <property type="entry name" value="Isoleucyl-tRNA Synthetase, Domain 1"/>
    <property type="match status" value="1"/>
</dbReference>